<evidence type="ECO:0000256" key="1">
    <source>
        <dbReference type="ARBA" id="ARBA00004851"/>
    </source>
</evidence>
<dbReference type="Pfam" id="PF00933">
    <property type="entry name" value="Glyco_hydro_3"/>
    <property type="match status" value="1"/>
</dbReference>
<keyword evidence="6" id="KW-0325">Glycoprotein</keyword>
<keyword evidence="7" id="KW-0119">Carbohydrate metabolism</keyword>
<keyword evidence="5" id="KW-0378">Hydrolase</keyword>
<dbReference type="AlphaFoldDB" id="A0A8T9C293"/>
<dbReference type="InterPro" id="IPR036962">
    <property type="entry name" value="Glyco_hydro_3_N_sf"/>
</dbReference>
<dbReference type="OrthoDB" id="47059at2759"/>
<dbReference type="PANTHER" id="PTHR42721:SF3">
    <property type="entry name" value="BETA-D-XYLOSIDASE 5-RELATED"/>
    <property type="match status" value="1"/>
</dbReference>
<dbReference type="GO" id="GO:0045493">
    <property type="term" value="P:xylan catabolic process"/>
    <property type="evidence" value="ECO:0007669"/>
    <property type="project" value="UniProtKB-KW"/>
</dbReference>
<comment type="catalytic activity">
    <reaction evidence="10">
        <text>Hydrolysis of (1-&gt;4)-beta-D-xylans, to remove successive D-xylose residues from the non-reducing termini.</text>
        <dbReference type="EC" id="3.2.1.37"/>
    </reaction>
</comment>
<dbReference type="Gene3D" id="3.20.20.300">
    <property type="entry name" value="Glycoside hydrolase, family 3, N-terminal domain"/>
    <property type="match status" value="1"/>
</dbReference>
<feature type="domain" description="Glycoside hydrolase family 3 N-terminal" evidence="13">
    <location>
        <begin position="101"/>
        <end position="316"/>
    </location>
</feature>
<evidence type="ECO:0000256" key="10">
    <source>
        <dbReference type="ARBA" id="ARBA00024574"/>
    </source>
</evidence>
<organism evidence="15 16">
    <name type="scientific">Lachnellula suecica</name>
    <dbReference type="NCBI Taxonomy" id="602035"/>
    <lineage>
        <taxon>Eukaryota</taxon>
        <taxon>Fungi</taxon>
        <taxon>Dikarya</taxon>
        <taxon>Ascomycota</taxon>
        <taxon>Pezizomycotina</taxon>
        <taxon>Leotiomycetes</taxon>
        <taxon>Helotiales</taxon>
        <taxon>Lachnaceae</taxon>
        <taxon>Lachnellula</taxon>
    </lineage>
</organism>
<keyword evidence="16" id="KW-1185">Reference proteome</keyword>
<evidence type="ECO:0000256" key="12">
    <source>
        <dbReference type="SAM" id="SignalP"/>
    </source>
</evidence>
<feature type="chain" id="PRO_5035928600" description="xylan 1,4-beta-xylosidase" evidence="12">
    <location>
        <begin position="19"/>
        <end position="609"/>
    </location>
</feature>
<dbReference type="GO" id="GO:0009044">
    <property type="term" value="F:xylan 1,4-beta-xylosidase activity"/>
    <property type="evidence" value="ECO:0007669"/>
    <property type="project" value="UniProtKB-EC"/>
</dbReference>
<dbReference type="PANTHER" id="PTHR42721">
    <property type="entry name" value="SUGAR HYDROLASE-RELATED"/>
    <property type="match status" value="1"/>
</dbReference>
<evidence type="ECO:0000256" key="5">
    <source>
        <dbReference type="ARBA" id="ARBA00022801"/>
    </source>
</evidence>
<dbReference type="InterPro" id="IPR001764">
    <property type="entry name" value="Glyco_hydro_3_N"/>
</dbReference>
<keyword evidence="9" id="KW-0624">Polysaccharide degradation</keyword>
<keyword evidence="8" id="KW-0326">Glycosidase</keyword>
<evidence type="ECO:0000256" key="4">
    <source>
        <dbReference type="ARBA" id="ARBA00022729"/>
    </source>
</evidence>
<dbReference type="SUPFAM" id="SSF51445">
    <property type="entry name" value="(Trans)glycosidases"/>
    <property type="match status" value="1"/>
</dbReference>
<gene>
    <name evidence="15" type="primary">bxlB</name>
    <name evidence="15" type="ORF">LSUE1_G005375</name>
</gene>
<dbReference type="InterPro" id="IPR017853">
    <property type="entry name" value="GH"/>
</dbReference>
<dbReference type="FunFam" id="3.20.20.300:FF:000013">
    <property type="entry name" value="Probable exo-1,4-beta-xylosidase xlnD"/>
    <property type="match status" value="1"/>
</dbReference>
<reference evidence="15 16" key="1">
    <citation type="submission" date="2018-05" db="EMBL/GenBank/DDBJ databases">
        <title>Genome sequencing and assembly of the regulated plant pathogen Lachnellula willkommii and related sister species for the development of diagnostic species identification markers.</title>
        <authorList>
            <person name="Giroux E."/>
            <person name="Bilodeau G."/>
        </authorList>
    </citation>
    <scope>NUCLEOTIDE SEQUENCE [LARGE SCALE GENOMIC DNA]</scope>
    <source>
        <strain evidence="15 16">CBS 268.59</strain>
    </source>
</reference>
<evidence type="ECO:0000256" key="11">
    <source>
        <dbReference type="ARBA" id="ARBA00026107"/>
    </source>
</evidence>
<sequence>MKTILISWLICPTGFTSATFPDCIKGPLVNNTVCNTKSDPYTRATALVALFTLAEKINNTGNASPGVPRIGLPAYQWWSEALHGVAYSPGVNFASSGNYSYATSFPQPITMGAAFDDELILAVATVVSTEARAFSNGNAGGLNYWTPNINPYRDPRWGRGQETPGEDPFHLSSYVNQLIIGLQGGLDAQPYKKVVATCKHYAGYDIENWQGHQRYGYNAIITSQDLREYYLPPFQQCARDSHAQSIMCSYNAVNGVPTCADEYLLQTILREYWGWTNEDQWVTSDCDAIHNIFSAHNYTKTAEEAVADALNAGTDLDCGTYSPLHLGDAYNQSLYNISTLDRSLIRRYASLVRLGYFYPPENQPYRQITFTEVSTTASQELALQAAEEGIVLLKNDGSLPLSSSVKTVALVGPLASATYQMQGNYQGAAPYLVSPCYAASQVWTATTCTEGVAVNNADVVGFPGAVTSASVADAIIYVSGIDNTIESEGSDRNNITWPGEQLELISQLAALKKPLVVVQMGTQVDSSSLVSNPGVNSLLWAGYPGQDGGAAIMNIITGKTALAGRLPVTQYPANYVNEVPMTDMNLRPSASNSTNATNPGYVLLLPMEY</sequence>
<keyword evidence="3" id="KW-0858">Xylan degradation</keyword>
<comment type="similarity">
    <text evidence="2">Belongs to the glycosyl hydrolase 3 family.</text>
</comment>
<evidence type="ECO:0000313" key="15">
    <source>
        <dbReference type="EMBL" id="TVY71522.1"/>
    </source>
</evidence>
<comment type="caution">
    <text evidence="15">The sequence shown here is derived from an EMBL/GenBank/DDBJ whole genome shotgun (WGS) entry which is preliminary data.</text>
</comment>
<dbReference type="InterPro" id="IPR002772">
    <property type="entry name" value="Glyco_hydro_3_C"/>
</dbReference>
<evidence type="ECO:0000256" key="6">
    <source>
        <dbReference type="ARBA" id="ARBA00023180"/>
    </source>
</evidence>
<protein>
    <recommendedName>
        <fullName evidence="11">xylan 1,4-beta-xylosidase</fullName>
        <ecNumber evidence="11">3.2.1.37</ecNumber>
    </recommendedName>
</protein>
<dbReference type="EMBL" id="QGMK01001196">
    <property type="protein sequence ID" value="TVY71522.1"/>
    <property type="molecule type" value="Genomic_DNA"/>
</dbReference>
<dbReference type="Gene3D" id="3.40.50.1700">
    <property type="entry name" value="Glycoside hydrolase family 3 C-terminal domain"/>
    <property type="match status" value="1"/>
</dbReference>
<evidence type="ECO:0000256" key="3">
    <source>
        <dbReference type="ARBA" id="ARBA00022651"/>
    </source>
</evidence>
<evidence type="ECO:0000259" key="14">
    <source>
        <dbReference type="Pfam" id="PF01915"/>
    </source>
</evidence>
<evidence type="ECO:0000256" key="2">
    <source>
        <dbReference type="ARBA" id="ARBA00005336"/>
    </source>
</evidence>
<dbReference type="InterPro" id="IPR044993">
    <property type="entry name" value="BXL"/>
</dbReference>
<dbReference type="InterPro" id="IPR036881">
    <property type="entry name" value="Glyco_hydro_3_C_sf"/>
</dbReference>
<dbReference type="GO" id="GO:0046556">
    <property type="term" value="F:alpha-L-arabinofuranosidase activity"/>
    <property type="evidence" value="ECO:0007669"/>
    <property type="project" value="TreeGrafter"/>
</dbReference>
<dbReference type="Pfam" id="PF01915">
    <property type="entry name" value="Glyco_hydro_3_C"/>
    <property type="match status" value="1"/>
</dbReference>
<feature type="domain" description="Glycoside hydrolase family 3 C-terminal" evidence="14">
    <location>
        <begin position="390"/>
        <end position="575"/>
    </location>
</feature>
<evidence type="ECO:0000256" key="8">
    <source>
        <dbReference type="ARBA" id="ARBA00023295"/>
    </source>
</evidence>
<dbReference type="SUPFAM" id="SSF52279">
    <property type="entry name" value="Beta-D-glucan exohydrolase, C-terminal domain"/>
    <property type="match status" value="1"/>
</dbReference>
<dbReference type="Proteomes" id="UP000469558">
    <property type="component" value="Unassembled WGS sequence"/>
</dbReference>
<evidence type="ECO:0000259" key="13">
    <source>
        <dbReference type="Pfam" id="PF00933"/>
    </source>
</evidence>
<evidence type="ECO:0000256" key="7">
    <source>
        <dbReference type="ARBA" id="ARBA00023277"/>
    </source>
</evidence>
<dbReference type="EC" id="3.2.1.37" evidence="11"/>
<feature type="signal peptide" evidence="12">
    <location>
        <begin position="1"/>
        <end position="18"/>
    </location>
</feature>
<keyword evidence="4 12" id="KW-0732">Signal</keyword>
<proteinExistence type="inferred from homology"/>
<comment type="pathway">
    <text evidence="1">Glycan degradation; xylan degradation.</text>
</comment>
<evidence type="ECO:0000313" key="16">
    <source>
        <dbReference type="Proteomes" id="UP000469558"/>
    </source>
</evidence>
<dbReference type="GO" id="GO:0031222">
    <property type="term" value="P:arabinan catabolic process"/>
    <property type="evidence" value="ECO:0007669"/>
    <property type="project" value="TreeGrafter"/>
</dbReference>
<name>A0A8T9C293_9HELO</name>
<accession>A0A8T9C293</accession>
<evidence type="ECO:0000256" key="9">
    <source>
        <dbReference type="ARBA" id="ARBA00023326"/>
    </source>
</evidence>